<accession>A0A5C7SVI1</accession>
<dbReference type="Pfam" id="PF10986">
    <property type="entry name" value="ZrgA"/>
    <property type="match status" value="1"/>
</dbReference>
<dbReference type="EMBL" id="SSFD01000088">
    <property type="protein sequence ID" value="TXH87352.1"/>
    <property type="molecule type" value="Genomic_DNA"/>
</dbReference>
<feature type="chain" id="PRO_5042451239" evidence="2">
    <location>
        <begin position="29"/>
        <end position="190"/>
    </location>
</feature>
<dbReference type="Proteomes" id="UP000321192">
    <property type="component" value="Unassembled WGS sequence"/>
</dbReference>
<sequence length="190" mass="20501">MPACLRPILLSSVIVLALALPVAAPAQHAHGAHQHGVAELTVVLEGRMLQLELISPLDNLVGFEHAPANETQRGALADAERLLLDSEAVFALPSEAGCVIREVGIESPWRDSGREHGRGQTRDHNRPARGDHEDMVASYGFECAHPEALRRLELRVFKHFPRLQRVRAEFATPRGQGGGVLTSGAAALAL</sequence>
<reference evidence="4 6" key="3">
    <citation type="submission" date="2018-09" db="EMBL/GenBank/DDBJ databases">
        <title>Metagenome Assembled Genomes from an Advanced Water Purification Facility.</title>
        <authorList>
            <person name="Stamps B.W."/>
            <person name="Spear J.R."/>
        </authorList>
    </citation>
    <scope>NUCLEOTIDE SEQUENCE [LARGE SCALE GENOMIC DNA]</scope>
    <source>
        <strain evidence="4">Bin_27_1</strain>
    </source>
</reference>
<organism evidence="3 5">
    <name type="scientific">Thauera aminoaromatica</name>
    <dbReference type="NCBI Taxonomy" id="164330"/>
    <lineage>
        <taxon>Bacteria</taxon>
        <taxon>Pseudomonadati</taxon>
        <taxon>Pseudomonadota</taxon>
        <taxon>Betaproteobacteria</taxon>
        <taxon>Rhodocyclales</taxon>
        <taxon>Zoogloeaceae</taxon>
        <taxon>Thauera</taxon>
    </lineage>
</organism>
<feature type="region of interest" description="Disordered" evidence="1">
    <location>
        <begin position="109"/>
        <end position="131"/>
    </location>
</feature>
<feature type="signal peptide" evidence="2">
    <location>
        <begin position="1"/>
        <end position="28"/>
    </location>
</feature>
<accession>C4KDC3</accession>
<evidence type="ECO:0000313" key="5">
    <source>
        <dbReference type="Proteomes" id="UP000002186"/>
    </source>
</evidence>
<dbReference type="EMBL" id="CP001281">
    <property type="protein sequence ID" value="ACR02089.1"/>
    <property type="molecule type" value="Genomic_DNA"/>
</dbReference>
<dbReference type="InterPro" id="IPR021253">
    <property type="entry name" value="ZrgA-like"/>
</dbReference>
<keyword evidence="2" id="KW-0732">Signal</keyword>
<dbReference type="HOGENOM" id="CLU_095659_1_0_4"/>
<evidence type="ECO:0000313" key="4">
    <source>
        <dbReference type="EMBL" id="TXH87352.1"/>
    </source>
</evidence>
<evidence type="ECO:0000313" key="6">
    <source>
        <dbReference type="Proteomes" id="UP000321192"/>
    </source>
</evidence>
<proteinExistence type="predicted"/>
<dbReference type="STRING" id="85643.Tmz1t_3495"/>
<dbReference type="KEGG" id="tmz:Tmz1t_3495"/>
<evidence type="ECO:0000313" key="3">
    <source>
        <dbReference type="EMBL" id="ACR02089.1"/>
    </source>
</evidence>
<evidence type="ECO:0000256" key="1">
    <source>
        <dbReference type="SAM" id="MobiDB-lite"/>
    </source>
</evidence>
<dbReference type="AlphaFoldDB" id="C4KDC3"/>
<dbReference type="eggNOG" id="COG4531">
    <property type="taxonomic scope" value="Bacteria"/>
</dbReference>
<dbReference type="OrthoDB" id="7346546at2"/>
<evidence type="ECO:0000256" key="2">
    <source>
        <dbReference type="SAM" id="SignalP"/>
    </source>
</evidence>
<dbReference type="Proteomes" id="UP000002186">
    <property type="component" value="Chromosome"/>
</dbReference>
<name>C4KDC3_THASP</name>
<reference evidence="5" key="1">
    <citation type="submission" date="2009-05" db="EMBL/GenBank/DDBJ databases">
        <title>Complete sequence of chromosome of Thauera sp. MZ1T.</title>
        <authorList>
            <consortium name="US DOE Joint Genome Institute"/>
            <person name="Lucas S."/>
            <person name="Copeland A."/>
            <person name="Lapidus A."/>
            <person name="Glavina del Rio T."/>
            <person name="Dalin E."/>
            <person name="Tice H."/>
            <person name="Bruce D."/>
            <person name="Goodwin L."/>
            <person name="Pitluck S."/>
            <person name="Sims D."/>
            <person name="Brettin T."/>
            <person name="Detter J.C."/>
            <person name="Han C."/>
            <person name="Larimer F."/>
            <person name="Land M."/>
            <person name="Hauser L."/>
            <person name="Kyrpides N."/>
            <person name="Mikhailova N."/>
            <person name="Sayler G.S."/>
        </authorList>
    </citation>
    <scope>NUCLEOTIDE SEQUENCE [LARGE SCALE GENOMIC DNA]</scope>
    <source>
        <strain evidence="5">MZ1T</strain>
    </source>
</reference>
<gene>
    <name evidence="3" type="ordered locus">Tmz1t_3495</name>
    <name evidence="4" type="ORF">E6Q80_06480</name>
</gene>
<reference evidence="3 5" key="2">
    <citation type="journal article" date="2012" name="Stand. Genomic Sci.">
        <title>Complete genome sequence of Thauera aminoaromatica strain MZ1T.</title>
        <authorList>
            <person name="Jiang K."/>
            <person name="Sanseverino J."/>
            <person name="Chauhan A."/>
            <person name="Lucas S."/>
            <person name="Copeland A."/>
            <person name="Lapidus A."/>
            <person name="Del Rio T.G."/>
            <person name="Dalin E."/>
            <person name="Tice H."/>
            <person name="Bruce D."/>
            <person name="Goodwin L."/>
            <person name="Pitluck S."/>
            <person name="Sims D."/>
            <person name="Brettin T."/>
            <person name="Detter J.C."/>
            <person name="Han C."/>
            <person name="Chang Y.J."/>
            <person name="Larimer F."/>
            <person name="Land M."/>
            <person name="Hauser L."/>
            <person name="Kyrpides N.C."/>
            <person name="Mikhailova N."/>
            <person name="Moser S."/>
            <person name="Jegier P."/>
            <person name="Close D."/>
            <person name="Debruyn J.M."/>
            <person name="Wang Y."/>
            <person name="Layton A.C."/>
            <person name="Allen M.S."/>
            <person name="Sayler G.S."/>
        </authorList>
    </citation>
    <scope>NUCLEOTIDE SEQUENCE [LARGE SCALE GENOMIC DNA]</scope>
    <source>
        <strain evidence="3 5">MZ1T</strain>
    </source>
</reference>
<keyword evidence="5" id="KW-1185">Reference proteome</keyword>
<protein>
    <submittedName>
        <fullName evidence="4">DUF2796 domain-containing protein</fullName>
    </submittedName>
</protein>